<dbReference type="AlphaFoldDB" id="M8CD08"/>
<organism evidence="1">
    <name type="scientific">Aegilops tauschii</name>
    <name type="common">Tausch's goatgrass</name>
    <name type="synonym">Aegilops squarrosa</name>
    <dbReference type="NCBI Taxonomy" id="37682"/>
    <lineage>
        <taxon>Eukaryota</taxon>
        <taxon>Viridiplantae</taxon>
        <taxon>Streptophyta</taxon>
        <taxon>Embryophyta</taxon>
        <taxon>Tracheophyta</taxon>
        <taxon>Spermatophyta</taxon>
        <taxon>Magnoliopsida</taxon>
        <taxon>Liliopsida</taxon>
        <taxon>Poales</taxon>
        <taxon>Poaceae</taxon>
        <taxon>BOP clade</taxon>
        <taxon>Pooideae</taxon>
        <taxon>Triticodae</taxon>
        <taxon>Triticeae</taxon>
        <taxon>Triticinae</taxon>
        <taxon>Aegilops</taxon>
    </lineage>
</organism>
<proteinExistence type="predicted"/>
<protein>
    <recommendedName>
        <fullName evidence="2">F-box associated domain-containing protein</fullName>
    </recommendedName>
</protein>
<evidence type="ECO:0008006" key="2">
    <source>
        <dbReference type="Google" id="ProtNLM"/>
    </source>
</evidence>
<name>M8CD08_AEGTA</name>
<dbReference type="PANTHER" id="PTHR32133">
    <property type="entry name" value="OS07G0120400 PROTEIN"/>
    <property type="match status" value="1"/>
</dbReference>
<sequence>MAGAAVVNPSRVILSAGNMLLHHGTTPPRAVDEGDEWTAAAARRAAGARCRHASGEEQLVAEAATPAVSGAGRGVGDDKTTPARDLVADGERGKWLGIWRLHVFEGDPAARLALATAAPLSPYPDLSRTRPLDCRHGRVLLHVGVGAWHFVVWDPVTGEQHRLPEPGIPWLIYTAAVFCAVPGCDHLDCHGGPFRVVFLVTEDCTDLVKAAVYSSETGAWSTPVTMDAGCDVQHRRDAIAAGFYYTPYVQPRRGAVIGDEAYFTLRWGNPVVKYNWSKNRISMIDPPTKDVYKPGVRKEYGNHVALMVMEDSSLGFACVEGSSLHLWSRKVNAQGDAGWVHCRAILLESVIPVASSDDKPFVVGCAEGVGVIFVSTGAGLFTIKLDSGLVKKVAESGVYFSVLPYMSFYTPGELHIIALEREYKCPYKGNFKKRRIGRE</sequence>
<evidence type="ECO:0000313" key="1">
    <source>
        <dbReference type="EnsemblPlants" id="EMT21026"/>
    </source>
</evidence>
<dbReference type="PANTHER" id="PTHR32133:SF251">
    <property type="entry name" value="F-BOX DOMAIN-CONTAINING PROTEIN"/>
    <property type="match status" value="1"/>
</dbReference>
<reference evidence="1" key="1">
    <citation type="submission" date="2015-06" db="UniProtKB">
        <authorList>
            <consortium name="EnsemblPlants"/>
        </authorList>
    </citation>
    <scope>IDENTIFICATION</scope>
</reference>
<dbReference type="EnsemblPlants" id="EMT21026">
    <property type="protein sequence ID" value="EMT21026"/>
    <property type="gene ID" value="F775_13303"/>
</dbReference>
<accession>M8CD08</accession>